<name>A0ABY7VN25_9BACT</name>
<dbReference type="Proteomes" id="UP001214250">
    <property type="component" value="Chromosome 1"/>
</dbReference>
<dbReference type="Pfam" id="PF00144">
    <property type="entry name" value="Beta-lactamase"/>
    <property type="match status" value="1"/>
</dbReference>
<protein>
    <submittedName>
        <fullName evidence="3">Serine hydrolase</fullName>
    </submittedName>
</protein>
<keyword evidence="4" id="KW-1185">Reference proteome</keyword>
<evidence type="ECO:0000259" key="2">
    <source>
        <dbReference type="Pfam" id="PF00144"/>
    </source>
</evidence>
<dbReference type="PANTHER" id="PTHR43283:SF11">
    <property type="entry name" value="BETA-LACTAMASE-RELATED DOMAIN-CONTAINING PROTEIN"/>
    <property type="match status" value="1"/>
</dbReference>
<gene>
    <name evidence="3" type="ORF">PQO03_07070</name>
</gene>
<reference evidence="3 4" key="1">
    <citation type="submission" date="2023-02" db="EMBL/GenBank/DDBJ databases">
        <title>Genome sequence of Lentisphaera profundi SAORIC-696.</title>
        <authorList>
            <person name="Kim e."/>
            <person name="Cho J.-C."/>
            <person name="Choi A."/>
            <person name="Kang I."/>
        </authorList>
    </citation>
    <scope>NUCLEOTIDE SEQUENCE [LARGE SCALE GENOMIC DNA]</scope>
    <source>
        <strain evidence="3 4">SAORIC-696</strain>
    </source>
</reference>
<dbReference type="InterPro" id="IPR001466">
    <property type="entry name" value="Beta-lactam-related"/>
</dbReference>
<dbReference type="RefSeq" id="WP_274149069.1">
    <property type="nucleotide sequence ID" value="NZ_CP117811.1"/>
</dbReference>
<dbReference type="GO" id="GO:0016787">
    <property type="term" value="F:hydrolase activity"/>
    <property type="evidence" value="ECO:0007669"/>
    <property type="project" value="UniProtKB-KW"/>
</dbReference>
<organism evidence="3 4">
    <name type="scientific">Lentisphaera profundi</name>
    <dbReference type="NCBI Taxonomy" id="1658616"/>
    <lineage>
        <taxon>Bacteria</taxon>
        <taxon>Pseudomonadati</taxon>
        <taxon>Lentisphaerota</taxon>
        <taxon>Lentisphaeria</taxon>
        <taxon>Lentisphaerales</taxon>
        <taxon>Lentisphaeraceae</taxon>
        <taxon>Lentisphaera</taxon>
    </lineage>
</organism>
<accession>A0ABY7VN25</accession>
<dbReference type="PANTHER" id="PTHR43283">
    <property type="entry name" value="BETA-LACTAMASE-RELATED"/>
    <property type="match status" value="1"/>
</dbReference>
<feature type="domain" description="Beta-lactamase-related" evidence="2">
    <location>
        <begin position="24"/>
        <end position="354"/>
    </location>
</feature>
<sequence length="371" mass="41786">MFGLDQFSNTHKIINEGINEKLHFGAQVYISQDSQILADFAIGKNHPDAIDPLTELKPSTILPWMSCSKMLTAVAIAILNERRMLGYDQLVGDIIPEFSCNGKESITIKHLLTHTSGIRLLPLQWDKLSWEATVAAIAKMPIESNWVPGEKAGYHIGTSWLILGEIIRILDGRPVEQFLNEEIFTPLNMEHSGISISKDFYLNSGLDISGLYRTDTKSPYSSLEKYLDSLNLVRPGATGRGPIKELGQFMEMLLNKGSYANKRILSERSVEELSSRQREGLLDLTFNKTIDWGLGFMIDSKCHNRSYPYSFGTYCSEETFGHNGNQSSTAYVDPEHDLVVCFVFNGMPGEYEHNKRLKLMNDSIYQDLGLD</sequence>
<proteinExistence type="predicted"/>
<dbReference type="EMBL" id="CP117811">
    <property type="protein sequence ID" value="WDE95478.1"/>
    <property type="molecule type" value="Genomic_DNA"/>
</dbReference>
<evidence type="ECO:0000313" key="3">
    <source>
        <dbReference type="EMBL" id="WDE95478.1"/>
    </source>
</evidence>
<evidence type="ECO:0000256" key="1">
    <source>
        <dbReference type="ARBA" id="ARBA00022801"/>
    </source>
</evidence>
<dbReference type="Gene3D" id="3.40.710.10">
    <property type="entry name" value="DD-peptidase/beta-lactamase superfamily"/>
    <property type="match status" value="1"/>
</dbReference>
<dbReference type="InterPro" id="IPR012338">
    <property type="entry name" value="Beta-lactam/transpept-like"/>
</dbReference>
<dbReference type="InterPro" id="IPR050789">
    <property type="entry name" value="Diverse_Enzym_Activities"/>
</dbReference>
<evidence type="ECO:0000313" key="4">
    <source>
        <dbReference type="Proteomes" id="UP001214250"/>
    </source>
</evidence>
<keyword evidence="1 3" id="KW-0378">Hydrolase</keyword>
<dbReference type="SUPFAM" id="SSF56601">
    <property type="entry name" value="beta-lactamase/transpeptidase-like"/>
    <property type="match status" value="1"/>
</dbReference>